<dbReference type="Proteomes" id="UP000016064">
    <property type="component" value="Unassembled WGS sequence"/>
</dbReference>
<organism evidence="2 3">
    <name type="scientific">Chlamydia ibidis 10-1398/6</name>
    <dbReference type="NCBI Taxonomy" id="1046581"/>
    <lineage>
        <taxon>Bacteria</taxon>
        <taxon>Pseudomonadati</taxon>
        <taxon>Chlamydiota</taxon>
        <taxon>Chlamydiia</taxon>
        <taxon>Chlamydiales</taxon>
        <taxon>Chlamydiaceae</taxon>
        <taxon>Chlamydia/Chlamydophila group</taxon>
        <taxon>Chlamydia</taxon>
    </lineage>
</organism>
<sequence>MPTSIETQENEETSVETTSALTPHESPVVISGSLTLYYDDDNSQLI</sequence>
<reference evidence="2 3" key="1">
    <citation type="submission" date="2013-07" db="EMBL/GenBank/DDBJ databases">
        <title>Isolation of a new Chlamydia species from the feral Sacred Ibis (Threskiornis aethiopicus): Chlamydia ibidis.</title>
        <authorList>
            <person name="Vorimore F."/>
            <person name="Hsia R.-C."/>
            <person name="Huot-Creasy H."/>
            <person name="Bastian S."/>
            <person name="Deruyter L."/>
            <person name="Passet A."/>
            <person name="Sachse K."/>
            <person name="Bavoil P."/>
            <person name="Myers G."/>
            <person name="Laroucau K."/>
        </authorList>
    </citation>
    <scope>NUCLEOTIDE SEQUENCE [LARGE SCALE GENOMIC DNA]</scope>
    <source>
        <strain evidence="2 3">10-1398/6</strain>
    </source>
</reference>
<gene>
    <name evidence="2" type="ORF">H359_0126</name>
</gene>
<accession>A0ABN0N0Q8</accession>
<evidence type="ECO:0000313" key="2">
    <source>
        <dbReference type="EMBL" id="EQM63191.1"/>
    </source>
</evidence>
<evidence type="ECO:0000256" key="1">
    <source>
        <dbReference type="SAM" id="MobiDB-lite"/>
    </source>
</evidence>
<comment type="caution">
    <text evidence="2">The sequence shown here is derived from an EMBL/GenBank/DDBJ whole genome shotgun (WGS) entry which is preliminary data.</text>
</comment>
<name>A0ABN0N0Q8_9CHLA</name>
<proteinExistence type="predicted"/>
<protein>
    <submittedName>
        <fullName evidence="2">Uncharacterized protein</fullName>
    </submittedName>
</protein>
<evidence type="ECO:0000313" key="3">
    <source>
        <dbReference type="Proteomes" id="UP000016064"/>
    </source>
</evidence>
<dbReference type="EMBL" id="APJW01000001">
    <property type="protein sequence ID" value="EQM63191.1"/>
    <property type="molecule type" value="Genomic_DNA"/>
</dbReference>
<dbReference type="RefSeq" id="WP_020370774.1">
    <property type="nucleotide sequence ID" value="NZ_APJW01000001.1"/>
</dbReference>
<feature type="region of interest" description="Disordered" evidence="1">
    <location>
        <begin position="1"/>
        <end position="26"/>
    </location>
</feature>
<keyword evidence="3" id="KW-1185">Reference proteome</keyword>